<keyword evidence="3 9" id="KW-0808">Transferase</keyword>
<dbReference type="EMBL" id="CADCUB010000113">
    <property type="protein sequence ID" value="CAA9340121.1"/>
    <property type="molecule type" value="Genomic_DNA"/>
</dbReference>
<reference evidence="9" key="1">
    <citation type="submission" date="2020-02" db="EMBL/GenBank/DDBJ databases">
        <authorList>
            <person name="Meier V. D."/>
        </authorList>
    </citation>
    <scope>NUCLEOTIDE SEQUENCE</scope>
    <source>
        <strain evidence="9">AVDCRST_MAG07</strain>
    </source>
</reference>
<feature type="transmembrane region" description="Helical" evidence="7">
    <location>
        <begin position="41"/>
        <end position="64"/>
    </location>
</feature>
<dbReference type="AlphaFoldDB" id="A0A6J4LWR0"/>
<keyword evidence="7" id="KW-1133">Transmembrane helix</keyword>
<keyword evidence="5" id="KW-0902">Two-component regulatory system</keyword>
<dbReference type="InterPro" id="IPR050482">
    <property type="entry name" value="Sensor_HK_TwoCompSys"/>
</dbReference>
<gene>
    <name evidence="9" type="ORF">AVDCRST_MAG07-2321</name>
</gene>
<dbReference type="PANTHER" id="PTHR24421">
    <property type="entry name" value="NITRATE/NITRITE SENSOR PROTEIN NARX-RELATED"/>
    <property type="match status" value="1"/>
</dbReference>
<evidence type="ECO:0000313" key="9">
    <source>
        <dbReference type="EMBL" id="CAA9340121.1"/>
    </source>
</evidence>
<dbReference type="InterPro" id="IPR036890">
    <property type="entry name" value="HATPase_C_sf"/>
</dbReference>
<proteinExistence type="predicted"/>
<evidence type="ECO:0000256" key="2">
    <source>
        <dbReference type="ARBA" id="ARBA00012438"/>
    </source>
</evidence>
<feature type="domain" description="Histidine kinase/HSP90-like ATPase" evidence="8">
    <location>
        <begin position="273"/>
        <end position="365"/>
    </location>
</feature>
<dbReference type="SUPFAM" id="SSF55874">
    <property type="entry name" value="ATPase domain of HSP90 chaperone/DNA topoisomerase II/histidine kinase"/>
    <property type="match status" value="1"/>
</dbReference>
<dbReference type="PANTHER" id="PTHR24421:SF10">
    <property type="entry name" value="NITRATE_NITRITE SENSOR PROTEIN NARQ"/>
    <property type="match status" value="1"/>
</dbReference>
<dbReference type="InterPro" id="IPR003594">
    <property type="entry name" value="HATPase_dom"/>
</dbReference>
<evidence type="ECO:0000256" key="1">
    <source>
        <dbReference type="ARBA" id="ARBA00000085"/>
    </source>
</evidence>
<feature type="transmembrane region" description="Helical" evidence="7">
    <location>
        <begin position="71"/>
        <end position="94"/>
    </location>
</feature>
<dbReference type="GO" id="GO:0004673">
    <property type="term" value="F:protein histidine kinase activity"/>
    <property type="evidence" value="ECO:0007669"/>
    <property type="project" value="UniProtKB-EC"/>
</dbReference>
<sequence length="384" mass="39524">MTPRVLTPVPGRHPGPAAPTSARAAAAGAGRVGSGLPLVTWALLLCGATAAATVGCAAVVLHLLGGLDASAGAGLVVAGLGAAVPACAAGWAVAGRWAAALTAVSTDDPTDPPPGPGPVRSRELAELTRSVATLRWRLALSDELAERRRLEAVAAAAGVQELVAGLVAAEEGARGQLAAELHDTVAQSLLLARGLLAGPPLTPPSLATLADHLEDADEQVRAVMSRTRPPALQDGDLAAAVSSLRADLAARYGLAVDLHWPGEPVPVPLAAAVTVYRFFQEALLNVVKHADVDHAEATLDVLPDGIRATVHDRGSGFELELVRSDRGRSVGLGLLRERARLSGGRLDVCSGRGHEGTLLQLWLPRPVRSEALTRIPAQRSRRPA</sequence>
<evidence type="ECO:0000256" key="3">
    <source>
        <dbReference type="ARBA" id="ARBA00022679"/>
    </source>
</evidence>
<evidence type="ECO:0000256" key="4">
    <source>
        <dbReference type="ARBA" id="ARBA00022777"/>
    </source>
</evidence>
<dbReference type="Pfam" id="PF02518">
    <property type="entry name" value="HATPase_c"/>
    <property type="match status" value="1"/>
</dbReference>
<keyword evidence="7" id="KW-0812">Transmembrane</keyword>
<evidence type="ECO:0000256" key="7">
    <source>
        <dbReference type="SAM" id="Phobius"/>
    </source>
</evidence>
<accession>A0A6J4LWR0</accession>
<protein>
    <recommendedName>
        <fullName evidence="2">histidine kinase</fullName>
        <ecNumber evidence="2">2.7.13.3</ecNumber>
    </recommendedName>
</protein>
<dbReference type="GO" id="GO:0000160">
    <property type="term" value="P:phosphorelay signal transduction system"/>
    <property type="evidence" value="ECO:0007669"/>
    <property type="project" value="UniProtKB-KW"/>
</dbReference>
<keyword evidence="7" id="KW-0472">Membrane</keyword>
<dbReference type="EC" id="2.7.13.3" evidence="2"/>
<evidence type="ECO:0000259" key="8">
    <source>
        <dbReference type="Pfam" id="PF02518"/>
    </source>
</evidence>
<name>A0A6J4LWR0_9ACTN</name>
<organism evidence="9">
    <name type="scientific">uncultured Frankineae bacterium</name>
    <dbReference type="NCBI Taxonomy" id="437475"/>
    <lineage>
        <taxon>Bacteria</taxon>
        <taxon>Bacillati</taxon>
        <taxon>Actinomycetota</taxon>
        <taxon>Actinomycetes</taxon>
        <taxon>Frankiales</taxon>
        <taxon>environmental samples</taxon>
    </lineage>
</organism>
<evidence type="ECO:0000256" key="6">
    <source>
        <dbReference type="SAM" id="MobiDB-lite"/>
    </source>
</evidence>
<dbReference type="CDD" id="cd16917">
    <property type="entry name" value="HATPase_UhpB-NarQ-NarX-like"/>
    <property type="match status" value="1"/>
</dbReference>
<comment type="catalytic activity">
    <reaction evidence="1">
        <text>ATP + protein L-histidine = ADP + protein N-phospho-L-histidine.</text>
        <dbReference type="EC" id="2.7.13.3"/>
    </reaction>
</comment>
<dbReference type="Gene3D" id="3.30.565.10">
    <property type="entry name" value="Histidine kinase-like ATPase, C-terminal domain"/>
    <property type="match status" value="1"/>
</dbReference>
<keyword evidence="4 9" id="KW-0418">Kinase</keyword>
<evidence type="ECO:0000256" key="5">
    <source>
        <dbReference type="ARBA" id="ARBA00023012"/>
    </source>
</evidence>
<feature type="region of interest" description="Disordered" evidence="6">
    <location>
        <begin position="1"/>
        <end position="22"/>
    </location>
</feature>